<evidence type="ECO:0000259" key="2">
    <source>
        <dbReference type="SMART" id="SM00460"/>
    </source>
</evidence>
<dbReference type="Pfam" id="PF11992">
    <property type="entry name" value="TgpA_N"/>
    <property type="match status" value="1"/>
</dbReference>
<feature type="transmembrane region" description="Helical" evidence="1">
    <location>
        <begin position="55"/>
        <end position="74"/>
    </location>
</feature>
<keyword evidence="4" id="KW-1185">Reference proteome</keyword>
<dbReference type="SMART" id="SM00460">
    <property type="entry name" value="TGc"/>
    <property type="match status" value="1"/>
</dbReference>
<dbReference type="AlphaFoldDB" id="A0A1U9K3U0"/>
<evidence type="ECO:0000313" key="4">
    <source>
        <dbReference type="Proteomes" id="UP000188603"/>
    </source>
</evidence>
<feature type="transmembrane region" description="Helical" evidence="1">
    <location>
        <begin position="113"/>
        <end position="132"/>
    </location>
</feature>
<organism evidence="3 4">
    <name type="scientific">Novibacillus thermophilus</name>
    <dbReference type="NCBI Taxonomy" id="1471761"/>
    <lineage>
        <taxon>Bacteria</taxon>
        <taxon>Bacillati</taxon>
        <taxon>Bacillota</taxon>
        <taxon>Bacilli</taxon>
        <taxon>Bacillales</taxon>
        <taxon>Thermoactinomycetaceae</taxon>
        <taxon>Novibacillus</taxon>
    </lineage>
</organism>
<accession>A0A1U9K3U0</accession>
<keyword evidence="1" id="KW-1133">Transmembrane helix</keyword>
<gene>
    <name evidence="3" type="ORF">B0W44_01835</name>
</gene>
<dbReference type="Pfam" id="PF01841">
    <property type="entry name" value="Transglut_core"/>
    <property type="match status" value="1"/>
</dbReference>
<keyword evidence="1" id="KW-0472">Membrane</keyword>
<evidence type="ECO:0000313" key="3">
    <source>
        <dbReference type="EMBL" id="AQS54702.1"/>
    </source>
</evidence>
<dbReference type="PANTHER" id="PTHR42736:SF1">
    <property type="entry name" value="PROTEIN-GLUTAMINE GAMMA-GLUTAMYLTRANSFERASE"/>
    <property type="match status" value="1"/>
</dbReference>
<dbReference type="InterPro" id="IPR038765">
    <property type="entry name" value="Papain-like_cys_pep_sf"/>
</dbReference>
<dbReference type="OrthoDB" id="9804872at2"/>
<feature type="transmembrane region" description="Helical" evidence="1">
    <location>
        <begin position="139"/>
        <end position="159"/>
    </location>
</feature>
<dbReference type="InterPro" id="IPR021878">
    <property type="entry name" value="TgpA_N"/>
</dbReference>
<dbReference type="Gene3D" id="3.10.620.30">
    <property type="match status" value="1"/>
</dbReference>
<dbReference type="InterPro" id="IPR002931">
    <property type="entry name" value="Transglutaminase-like"/>
</dbReference>
<dbReference type="STRING" id="1471761.B0W44_01835"/>
<dbReference type="EMBL" id="CP019699">
    <property type="protein sequence ID" value="AQS54702.1"/>
    <property type="molecule type" value="Genomic_DNA"/>
</dbReference>
<dbReference type="Proteomes" id="UP000188603">
    <property type="component" value="Chromosome"/>
</dbReference>
<dbReference type="KEGG" id="ntr:B0W44_01835"/>
<feature type="transmembrane region" description="Helical" evidence="1">
    <location>
        <begin position="165"/>
        <end position="185"/>
    </location>
</feature>
<dbReference type="InterPro" id="IPR052901">
    <property type="entry name" value="Bact_TGase-like"/>
</dbReference>
<feature type="transmembrane region" description="Helical" evidence="1">
    <location>
        <begin position="32"/>
        <end position="50"/>
    </location>
</feature>
<feature type="domain" description="Transglutaminase-like" evidence="2">
    <location>
        <begin position="469"/>
        <end position="544"/>
    </location>
</feature>
<dbReference type="RefSeq" id="WP_077718523.1">
    <property type="nucleotide sequence ID" value="NZ_CP019699.1"/>
</dbReference>
<dbReference type="SUPFAM" id="SSF54001">
    <property type="entry name" value="Cysteine proteinases"/>
    <property type="match status" value="1"/>
</dbReference>
<name>A0A1U9K3U0_9BACL</name>
<feature type="transmembrane region" description="Helical" evidence="1">
    <location>
        <begin position="601"/>
        <end position="623"/>
    </location>
</feature>
<dbReference type="PANTHER" id="PTHR42736">
    <property type="entry name" value="PROTEIN-GLUTAMINE GAMMA-GLUTAMYLTRANSFERASE"/>
    <property type="match status" value="1"/>
</dbReference>
<proteinExistence type="predicted"/>
<reference evidence="3 4" key="1">
    <citation type="journal article" date="2015" name="Int. J. Syst. Evol. Microbiol.">
        <title>Novibacillus thermophilus gen. nov., sp. nov., a Gram-staining-negative and moderately thermophilic member of the family Thermoactinomycetaceae.</title>
        <authorList>
            <person name="Yang G."/>
            <person name="Chen J."/>
            <person name="Zhou S."/>
        </authorList>
    </citation>
    <scope>NUCLEOTIDE SEQUENCE [LARGE SCALE GENOMIC DNA]</scope>
    <source>
        <strain evidence="3 4">SG-1</strain>
    </source>
</reference>
<dbReference type="InterPro" id="IPR025403">
    <property type="entry name" value="TgpA-like_C"/>
</dbReference>
<evidence type="ECO:0000256" key="1">
    <source>
        <dbReference type="SAM" id="Phobius"/>
    </source>
</evidence>
<feature type="transmembrane region" description="Helical" evidence="1">
    <location>
        <begin position="197"/>
        <end position="218"/>
    </location>
</feature>
<protein>
    <recommendedName>
        <fullName evidence="2">Transglutaminase-like domain-containing protein</fullName>
    </recommendedName>
</protein>
<feature type="transmembrane region" description="Helical" evidence="1">
    <location>
        <begin position="7"/>
        <end position="26"/>
    </location>
</feature>
<dbReference type="Pfam" id="PF13559">
    <property type="entry name" value="DUF4129"/>
    <property type="match status" value="1"/>
</dbReference>
<sequence length="726" mass="83516">MRKSIRTLLYSAFVFALFFEWMAPLLTTTDTGRIDIFLTGFAILLVMDILRLPLWAKVVVTPLILVYIVHHTFFSPHGVSLVSPDWWLIVWRELKEDAHLLFSGEWMNMTPPVRTACFLLFIWLMETVMFQYVVAKGRLLWILLLTVFYIAAVDSLTPYDGRAAIVRVFCYGLIVLGISHLDHLVSRVRIPERPLYCWRWLSVVLIFVLIAASVGIVAPKTEASWPDPVSFIIRHSDQADDTTGGVRKVGYGEDDSRLGGPFEEDNTIVFRSLVDEPYYWRGEAKDVYDGQGWHRREIGEQVIAVARAGSDSVGQLFHDLETKQIEQLTTFDRGAHHVLFTAGELDRVVSVDGIEELKAIEGAAGYRTVGHTALERYHIEVQQPIVSEQRLRETSNEYPDEVKETYLQLPPSLPDRVKTLAQEIVKGEDRVYDQVKAVESFLKFGWDFAYETEDVPVPSPRDDFVDHFLFESRRGYCDHFSTSMVIMLRVNGIPARWVKGFAPGDQRFDAEAGQYDVTVRNSDAHSWVEVYFSGVGWLPFEPTPGFSNPTEVAVEAGEADVPEREVTEPTIPQVDNLDLGVEVEGDAGAERVNEREWTIDWAWVAGGVVTVLVVFLAALWLVVPRLWEWQFNRLQRVAEREREGSMLTFYENLLSLLEKRYGRRQPHQTVREYVQRFPYMGGSSEALVELTKYYERMRYGIRPFSHDTWRAVRKQLKRLKKDMRLR</sequence>
<keyword evidence="1" id="KW-0812">Transmembrane</keyword>